<evidence type="ECO:0000256" key="4">
    <source>
        <dbReference type="ARBA" id="ARBA00022692"/>
    </source>
</evidence>
<dbReference type="Gene3D" id="1.20.5.3310">
    <property type="match status" value="1"/>
</dbReference>
<keyword evidence="6 9" id="KW-1133">Transmembrane helix</keyword>
<keyword evidence="4 9" id="KW-0812">Transmembrane</keyword>
<evidence type="ECO:0000256" key="8">
    <source>
        <dbReference type="ARBA" id="ARBA00023136"/>
    </source>
</evidence>
<evidence type="ECO:0000256" key="5">
    <source>
        <dbReference type="ARBA" id="ARBA00022927"/>
    </source>
</evidence>
<sequence length="45" mass="4952">MRLGLPELLIILTILLLLFGAKRLPGLAKSLGKSTKEFKSALEEE</sequence>
<evidence type="ECO:0000256" key="3">
    <source>
        <dbReference type="ARBA" id="ARBA00022475"/>
    </source>
</evidence>
<evidence type="ECO:0000313" key="10">
    <source>
        <dbReference type="EMBL" id="AGQ19245.1"/>
    </source>
</evidence>
<evidence type="ECO:0000256" key="2">
    <source>
        <dbReference type="ARBA" id="ARBA00022448"/>
    </source>
</evidence>
<dbReference type="HAMAP" id="MF_00236">
    <property type="entry name" value="TatA_E"/>
    <property type="match status" value="1"/>
</dbReference>
<dbReference type="PANTHER" id="PTHR42982">
    <property type="entry name" value="SEC-INDEPENDENT PROTEIN TRANSLOCASE PROTEIN TATA"/>
    <property type="match status" value="1"/>
</dbReference>
<keyword evidence="5 9" id="KW-0653">Protein transport</keyword>
<gene>
    <name evidence="9" type="primary">tatA</name>
</gene>
<dbReference type="AlphaFoldDB" id="S5DQS5"/>
<organism evidence="10">
    <name type="scientific">Candidatus Actinomarina minuta</name>
    <dbReference type="NCBI Taxonomy" id="1389454"/>
    <lineage>
        <taxon>Bacteria</taxon>
        <taxon>Bacillati</taxon>
        <taxon>Actinomycetota</taxon>
        <taxon>Actinomycetes</taxon>
        <taxon>Candidatus Actinomarinidae</taxon>
        <taxon>Candidatus Actinomarinales</taxon>
        <taxon>Candidatus Actinomarineae</taxon>
        <taxon>Candidatus Actinomarinaceae</taxon>
        <taxon>Candidatus Actinomarina</taxon>
    </lineage>
</organism>
<dbReference type="EMBL" id="KC811126">
    <property type="protein sequence ID" value="AGQ19245.1"/>
    <property type="molecule type" value="Genomic_DNA"/>
</dbReference>
<keyword evidence="8 9" id="KW-0472">Membrane</keyword>
<dbReference type="NCBIfam" id="TIGR01411">
    <property type="entry name" value="tatAE"/>
    <property type="match status" value="1"/>
</dbReference>
<evidence type="ECO:0000256" key="9">
    <source>
        <dbReference type="HAMAP-Rule" id="MF_00236"/>
    </source>
</evidence>
<evidence type="ECO:0000256" key="7">
    <source>
        <dbReference type="ARBA" id="ARBA00023010"/>
    </source>
</evidence>
<accession>S5DQS5</accession>
<proteinExistence type="inferred from homology"/>
<keyword evidence="7 9" id="KW-0811">Translocation</keyword>
<keyword evidence="2 9" id="KW-0813">Transport</keyword>
<protein>
    <recommendedName>
        <fullName evidence="9">Sec-independent protein translocase protein TatA</fullName>
    </recommendedName>
</protein>
<reference evidence="10" key="1">
    <citation type="journal article" date="2013" name="Sci. Rep.">
        <title>Metagenomics uncovers a new group of low GC and ultra-small marine Actinobacteria.</title>
        <authorList>
            <person name="Ghai R."/>
            <person name="Mizuno C.M."/>
            <person name="Picazo A."/>
            <person name="Camacho A."/>
            <person name="Rodriguez-Valera F."/>
        </authorList>
    </citation>
    <scope>NUCLEOTIDE SEQUENCE</scope>
</reference>
<comment type="subunit">
    <text evidence="9">The Tat system comprises two distinct complexes: a TatABC complex, containing multiple copies of TatA, TatB and TatC subunits, and a separate TatA complex, containing only TatA subunits. Substrates initially bind to the TatABC complex, which probably triggers association of the separate TatA complex to form the active translocon.</text>
</comment>
<dbReference type="GO" id="GO:0008320">
    <property type="term" value="F:protein transmembrane transporter activity"/>
    <property type="evidence" value="ECO:0007669"/>
    <property type="project" value="UniProtKB-UniRule"/>
</dbReference>
<comment type="similarity">
    <text evidence="9">Belongs to the TatA/E family.</text>
</comment>
<comment type="function">
    <text evidence="9">Part of the twin-arginine translocation (Tat) system that transports large folded proteins containing a characteristic twin-arginine motif in their signal peptide across membranes. TatA could form the protein-conducting channel of the Tat system.</text>
</comment>
<keyword evidence="3 9" id="KW-1003">Cell membrane</keyword>
<dbReference type="InterPro" id="IPR006312">
    <property type="entry name" value="TatA/E"/>
</dbReference>
<comment type="subcellular location">
    <subcellularLocation>
        <location evidence="1 9">Cell membrane</location>
        <topology evidence="1 9">Single-pass membrane protein</topology>
    </subcellularLocation>
</comment>
<evidence type="ECO:0000256" key="6">
    <source>
        <dbReference type="ARBA" id="ARBA00022989"/>
    </source>
</evidence>
<evidence type="ECO:0000256" key="1">
    <source>
        <dbReference type="ARBA" id="ARBA00004162"/>
    </source>
</evidence>
<dbReference type="InterPro" id="IPR003369">
    <property type="entry name" value="TatA/B/E"/>
</dbReference>
<dbReference type="GO" id="GO:0033281">
    <property type="term" value="C:TAT protein transport complex"/>
    <property type="evidence" value="ECO:0007669"/>
    <property type="project" value="UniProtKB-UniRule"/>
</dbReference>
<dbReference type="GO" id="GO:0043953">
    <property type="term" value="P:protein transport by the Tat complex"/>
    <property type="evidence" value="ECO:0007669"/>
    <property type="project" value="UniProtKB-UniRule"/>
</dbReference>
<dbReference type="Pfam" id="PF02416">
    <property type="entry name" value="TatA_B_E"/>
    <property type="match status" value="1"/>
</dbReference>
<dbReference type="PANTHER" id="PTHR42982:SF1">
    <property type="entry name" value="SEC-INDEPENDENT PROTEIN TRANSLOCASE PROTEIN TATA"/>
    <property type="match status" value="1"/>
</dbReference>
<name>S5DQS5_9ACTN</name>